<comment type="caution">
    <text evidence="3">The sequence shown here is derived from an EMBL/GenBank/DDBJ whole genome shotgun (WGS) entry which is preliminary data.</text>
</comment>
<dbReference type="InterPro" id="IPR027417">
    <property type="entry name" value="P-loop_NTPase"/>
</dbReference>
<feature type="region of interest" description="Disordered" evidence="1">
    <location>
        <begin position="426"/>
        <end position="519"/>
    </location>
</feature>
<dbReference type="InterPro" id="IPR033186">
    <property type="entry name" value="HerA_C"/>
</dbReference>
<gene>
    <name evidence="3" type="ORF">FHS87_001712</name>
</gene>
<reference evidence="3 4" key="1">
    <citation type="submission" date="2020-08" db="EMBL/GenBank/DDBJ databases">
        <title>Genomic Encyclopedia of Type Strains, Phase IV (KMG-IV): sequencing the most valuable type-strain genomes for metagenomic binning, comparative biology and taxonomic classification.</title>
        <authorList>
            <person name="Goeker M."/>
        </authorList>
    </citation>
    <scope>NUCLEOTIDE SEQUENCE [LARGE SCALE GENOMIC DNA]</scope>
    <source>
        <strain evidence="3 4">DSM 25622</strain>
    </source>
</reference>
<organism evidence="3 4">
    <name type="scientific">Muricoccus pecuniae</name>
    <dbReference type="NCBI Taxonomy" id="693023"/>
    <lineage>
        <taxon>Bacteria</taxon>
        <taxon>Pseudomonadati</taxon>
        <taxon>Pseudomonadota</taxon>
        <taxon>Alphaproteobacteria</taxon>
        <taxon>Acetobacterales</taxon>
        <taxon>Roseomonadaceae</taxon>
        <taxon>Muricoccus</taxon>
    </lineage>
</organism>
<evidence type="ECO:0000313" key="3">
    <source>
        <dbReference type="EMBL" id="MBB5693679.1"/>
    </source>
</evidence>
<dbReference type="SUPFAM" id="SSF52540">
    <property type="entry name" value="P-loop containing nucleoside triphosphate hydrolases"/>
    <property type="match status" value="1"/>
</dbReference>
<evidence type="ECO:0000259" key="2">
    <source>
        <dbReference type="Pfam" id="PF05872"/>
    </source>
</evidence>
<dbReference type="RefSeq" id="WP_184516299.1">
    <property type="nucleotide sequence ID" value="NZ_JACIJD010000006.1"/>
</dbReference>
<dbReference type="Proteomes" id="UP000580654">
    <property type="component" value="Unassembled WGS sequence"/>
</dbReference>
<dbReference type="PANTHER" id="PTHR30121">
    <property type="entry name" value="UNCHARACTERIZED PROTEIN YJGR-RELATED"/>
    <property type="match status" value="1"/>
</dbReference>
<feature type="domain" description="Helicase HerA-like C-terminal" evidence="2">
    <location>
        <begin position="527"/>
        <end position="561"/>
    </location>
</feature>
<name>A0A840Y4H0_9PROT</name>
<feature type="compositionally biased region" description="Low complexity" evidence="1">
    <location>
        <begin position="460"/>
        <end position="506"/>
    </location>
</feature>
<dbReference type="PANTHER" id="PTHR30121:SF6">
    <property type="entry name" value="SLR6007 PROTEIN"/>
    <property type="match status" value="1"/>
</dbReference>
<dbReference type="CDD" id="cd01127">
    <property type="entry name" value="TrwB_TraG_TraD_VirD4"/>
    <property type="match status" value="1"/>
</dbReference>
<evidence type="ECO:0000313" key="4">
    <source>
        <dbReference type="Proteomes" id="UP000580654"/>
    </source>
</evidence>
<dbReference type="InterPro" id="IPR051162">
    <property type="entry name" value="T4SS_component"/>
</dbReference>
<protein>
    <recommendedName>
        <fullName evidence="2">Helicase HerA-like C-terminal domain-containing protein</fullName>
    </recommendedName>
</protein>
<dbReference type="Gene3D" id="3.40.50.300">
    <property type="entry name" value="P-loop containing nucleotide triphosphate hydrolases"/>
    <property type="match status" value="2"/>
</dbReference>
<dbReference type="EMBL" id="JACIJD010000006">
    <property type="protein sequence ID" value="MBB5693679.1"/>
    <property type="molecule type" value="Genomic_DNA"/>
</dbReference>
<evidence type="ECO:0000256" key="1">
    <source>
        <dbReference type="SAM" id="MobiDB-lite"/>
    </source>
</evidence>
<feature type="domain" description="Helicase HerA-like C-terminal" evidence="2">
    <location>
        <begin position="10"/>
        <end position="433"/>
    </location>
</feature>
<dbReference type="AlphaFoldDB" id="A0A840Y4H0"/>
<dbReference type="Pfam" id="PF05872">
    <property type="entry name" value="HerA_C"/>
    <property type="match status" value="2"/>
</dbReference>
<keyword evidence="4" id="KW-1185">Reference proteome</keyword>
<accession>A0A840Y4H0</accession>
<proteinExistence type="predicted"/>
<sequence length="564" mass="58970">MASDRILLGKGSAPQYLHLPLANRHGLVAGATGTGKTITLQTVVEGFSRAGVPVFCADIKGDLAGLSQPGTPKPKIAERAAALGATDFGWQAAPVVFWDVFGEQGHPVRATVAEMGPLLLGRLLDLNDTQEGVLAIAFALADDEGLLLLDFKDLRALLSHVAERAAELAAHYGNVSKATIGTIQRRLLTLEQQGAEHFFGEPALELTDLMLLTPDGRGSVNILAADKLAASPRLYATFLLWLLSELFEELPEVGDLDKPKLAFVFDEAHLLFRDVPKALLEKIEQVVRLIRSKGVGVYFVTQNPLDLPGTVLGQLGNRVQHALRAFTPADQKAVRAAAETFRPNRAFRTEDAITELAVGEALVSTLQPGGQPGVVERAKILPPRSRMGAITPEERAAVMAHSPIGGKYDTPLDRESAYEHLTGRATTVAEDPAPHAVGDAGAAPMDGSWAGASGSGGAWSGPWSGPASAGAARSPGGGAPASSLPPARRIPATASRGTARGAARPAPNEEAGGGWGDVLNDVLTGGGGRRQGVVEAMAKSAMRSMGSQVGRALVRGVLGSLLKR</sequence>